<dbReference type="RefSeq" id="WP_269950633.1">
    <property type="nucleotide sequence ID" value="NZ_CP104759.1"/>
</dbReference>
<geneLocation type="plasmid" evidence="3 4">
    <name>pGABEKP28_1</name>
</geneLocation>
<dbReference type="InterPro" id="IPR029058">
    <property type="entry name" value="AB_hydrolase_fold"/>
</dbReference>
<dbReference type="InterPro" id="IPR000639">
    <property type="entry name" value="Epox_hydrolase-like"/>
</dbReference>
<dbReference type="Gene3D" id="3.40.50.1820">
    <property type="entry name" value="alpha/beta hydrolase"/>
    <property type="match status" value="1"/>
</dbReference>
<name>A0AAJ5UCD4_9GAMM</name>
<keyword evidence="4" id="KW-1185">Reference proteome</keyword>
<evidence type="ECO:0000313" key="3">
    <source>
        <dbReference type="EMBL" id="WBG93290.1"/>
    </source>
</evidence>
<sequence length="298" mass="32609">MIHGTMPSPPEGFSHKFATAKGLRFHYVEGGVQEGSTVVLVAGFPESWYAWRHVMPLLGDRFHIIALDLPGQGDSDRPLDGYDTHTVAHRVHDLLDHLGVKRYCLAAHDVGAWVAFPYAHLFADEVASLVLMDAGIPGVTLPDMLPTASRNAWKTWHFSFHAVPDLPEILLAGRERAYLEWFFWNKTASPACYGEEAIAEYLRIYGAPGGMRSGLAFYRSAALSAEQNRALSQQGKLMMPVLGLSADQGSIPDMSAALRAYAADVAGETIKECGHFLPEENPEAVAEALARFFTGSPQ</sequence>
<evidence type="ECO:0000256" key="1">
    <source>
        <dbReference type="ARBA" id="ARBA00022801"/>
    </source>
</evidence>
<gene>
    <name evidence="3" type="ORF">N5580_20035</name>
</gene>
<evidence type="ECO:0000259" key="2">
    <source>
        <dbReference type="Pfam" id="PF00561"/>
    </source>
</evidence>
<keyword evidence="1 3" id="KW-0378">Hydrolase</keyword>
<dbReference type="KEGG" id="kpie:N5580_20035"/>
<feature type="domain" description="AB hydrolase-1" evidence="2">
    <location>
        <begin position="37"/>
        <end position="157"/>
    </location>
</feature>
<organism evidence="3 4">
    <name type="scientific">Pantoea piersonii</name>
    <dbReference type="NCBI Taxonomy" id="2364647"/>
    <lineage>
        <taxon>Bacteria</taxon>
        <taxon>Pseudomonadati</taxon>
        <taxon>Pseudomonadota</taxon>
        <taxon>Gammaproteobacteria</taxon>
        <taxon>Enterobacterales</taxon>
        <taxon>Erwiniaceae</taxon>
        <taxon>Pantoea</taxon>
    </lineage>
</organism>
<accession>A0AAJ5UCD4</accession>
<proteinExistence type="predicted"/>
<dbReference type="InterPro" id="IPR000073">
    <property type="entry name" value="AB_hydrolase_1"/>
</dbReference>
<dbReference type="EMBL" id="CP104759">
    <property type="protein sequence ID" value="WBG93290.1"/>
    <property type="molecule type" value="Genomic_DNA"/>
</dbReference>
<dbReference type="Proteomes" id="UP001211544">
    <property type="component" value="Plasmid pGABEKP28_1"/>
</dbReference>
<keyword evidence="3" id="KW-0614">Plasmid</keyword>
<reference evidence="3 4" key="1">
    <citation type="journal article" date="2022" name="J Glob Antimicrob Resist">
        <title>First complete genome of a multidrug resistant strain of the novel human pathogen Kalamiella piersonii (GABEKP28) identified in human saliva.</title>
        <authorList>
            <person name="McDonagh F."/>
            <person name="Singh N.K."/>
            <person name="Venkateswaran K."/>
            <person name="Lonappan A.M."/>
            <person name="Hallahan B."/>
            <person name="Tuohy A."/>
            <person name="Burke L."/>
            <person name="Kovarova A."/>
            <person name="Miliotis G."/>
        </authorList>
    </citation>
    <scope>NUCLEOTIDE SEQUENCE [LARGE SCALE GENOMIC DNA]</scope>
    <source>
        <strain evidence="3 4">GABEKP28</strain>
    </source>
</reference>
<dbReference type="PANTHER" id="PTHR43329">
    <property type="entry name" value="EPOXIDE HYDROLASE"/>
    <property type="match status" value="1"/>
</dbReference>
<dbReference type="Pfam" id="PF00561">
    <property type="entry name" value="Abhydrolase_1"/>
    <property type="match status" value="1"/>
</dbReference>
<dbReference type="SUPFAM" id="SSF53474">
    <property type="entry name" value="alpha/beta-Hydrolases"/>
    <property type="match status" value="1"/>
</dbReference>
<protein>
    <submittedName>
        <fullName evidence="3">Alpha/beta fold hydrolase</fullName>
    </submittedName>
</protein>
<dbReference type="PRINTS" id="PR00412">
    <property type="entry name" value="EPOXHYDRLASE"/>
</dbReference>
<dbReference type="GO" id="GO:0016787">
    <property type="term" value="F:hydrolase activity"/>
    <property type="evidence" value="ECO:0007669"/>
    <property type="project" value="UniProtKB-KW"/>
</dbReference>
<evidence type="ECO:0000313" key="4">
    <source>
        <dbReference type="Proteomes" id="UP001211544"/>
    </source>
</evidence>
<dbReference type="AlphaFoldDB" id="A0AAJ5UCD4"/>